<dbReference type="Pfam" id="PF07291">
    <property type="entry name" value="MauE"/>
    <property type="match status" value="1"/>
</dbReference>
<evidence type="ECO:0000256" key="5">
    <source>
        <dbReference type="SAM" id="Phobius"/>
    </source>
</evidence>
<evidence type="ECO:0000256" key="3">
    <source>
        <dbReference type="ARBA" id="ARBA00022989"/>
    </source>
</evidence>
<evidence type="ECO:0000256" key="1">
    <source>
        <dbReference type="ARBA" id="ARBA00004141"/>
    </source>
</evidence>
<evidence type="ECO:0000313" key="8">
    <source>
        <dbReference type="Proteomes" id="UP000199393"/>
    </source>
</evidence>
<evidence type="ECO:0000259" key="6">
    <source>
        <dbReference type="Pfam" id="PF07291"/>
    </source>
</evidence>
<gene>
    <name evidence="7" type="ORF">GA0070620_2406</name>
</gene>
<dbReference type="STRING" id="307121.GA0070620_2406"/>
<dbReference type="AlphaFoldDB" id="A0A1C3N2W6"/>
<evidence type="ECO:0000313" key="7">
    <source>
        <dbReference type="EMBL" id="SBV26909.1"/>
    </source>
</evidence>
<name>A0A1C3N2W6_9ACTN</name>
<feature type="domain" description="Methylamine utilisation protein MauE" evidence="6">
    <location>
        <begin position="4"/>
        <end position="131"/>
    </location>
</feature>
<keyword evidence="3 5" id="KW-1133">Transmembrane helix</keyword>
<accession>A0A1C3N2W6</accession>
<dbReference type="InterPro" id="IPR009908">
    <property type="entry name" value="Methylamine_util_MauE"/>
</dbReference>
<dbReference type="RefSeq" id="WP_197677582.1">
    <property type="nucleotide sequence ID" value="NZ_JBHRWG010000003.1"/>
</dbReference>
<evidence type="ECO:0000256" key="2">
    <source>
        <dbReference type="ARBA" id="ARBA00022692"/>
    </source>
</evidence>
<feature type="transmembrane region" description="Helical" evidence="5">
    <location>
        <begin position="120"/>
        <end position="140"/>
    </location>
</feature>
<keyword evidence="2 5" id="KW-0812">Transmembrane</keyword>
<proteinExistence type="predicted"/>
<keyword evidence="4 5" id="KW-0472">Membrane</keyword>
<reference evidence="8" key="1">
    <citation type="submission" date="2016-06" db="EMBL/GenBank/DDBJ databases">
        <authorList>
            <person name="Varghese N."/>
        </authorList>
    </citation>
    <scope>NUCLEOTIDE SEQUENCE [LARGE SCALE GENOMIC DNA]</scope>
    <source>
        <strain evidence="8">DSM 45344</strain>
    </source>
</reference>
<sequence>MIEMIAALQPLVVGVVLIWSARVKLFSRHAAAAAGRSALVRLVGPDRALPAYRLLGGVELALGGLLLLPPVLRSEGVAATVLSAGFLAYLGYARRVAPTSSCGCLSASTAPVSGRGMARAGLLVVAGGLSVLAGGGWLAALAARPVVGVTVLVGELAAVVALSPELDRAWLLPLRQLRVRLTHPLRGGSGVPLLATVQQLQLSDAYRRVASLLRSDVREHWDDDGWRFVLHAARFQGRPVTAVFAVPLADAQPGSVRVAVVDDATGHTLLRLAGTPPAAGPHLAVVPA</sequence>
<dbReference type="GO" id="GO:0016020">
    <property type="term" value="C:membrane"/>
    <property type="evidence" value="ECO:0007669"/>
    <property type="project" value="UniProtKB-SubCell"/>
</dbReference>
<dbReference type="EMBL" id="LT598496">
    <property type="protein sequence ID" value="SBV26909.1"/>
    <property type="molecule type" value="Genomic_DNA"/>
</dbReference>
<dbReference type="Proteomes" id="UP000199393">
    <property type="component" value="Chromosome I"/>
</dbReference>
<evidence type="ECO:0000256" key="4">
    <source>
        <dbReference type="ARBA" id="ARBA00023136"/>
    </source>
</evidence>
<comment type="subcellular location">
    <subcellularLocation>
        <location evidence="1">Membrane</location>
        <topology evidence="1">Multi-pass membrane protein</topology>
    </subcellularLocation>
</comment>
<organism evidence="7 8">
    <name type="scientific">Micromonospora krabiensis</name>
    <dbReference type="NCBI Taxonomy" id="307121"/>
    <lineage>
        <taxon>Bacteria</taxon>
        <taxon>Bacillati</taxon>
        <taxon>Actinomycetota</taxon>
        <taxon>Actinomycetes</taxon>
        <taxon>Micromonosporales</taxon>
        <taxon>Micromonosporaceae</taxon>
        <taxon>Micromonospora</taxon>
    </lineage>
</organism>
<keyword evidence="8" id="KW-1185">Reference proteome</keyword>
<protein>
    <recommendedName>
        <fullName evidence="6">Methylamine utilisation protein MauE domain-containing protein</fullName>
    </recommendedName>
</protein>
<dbReference type="GO" id="GO:0030416">
    <property type="term" value="P:methylamine metabolic process"/>
    <property type="evidence" value="ECO:0007669"/>
    <property type="project" value="InterPro"/>
</dbReference>